<keyword evidence="4" id="KW-0812">Transmembrane</keyword>
<evidence type="ECO:0000256" key="3">
    <source>
        <dbReference type="ARBA" id="ARBA00023136"/>
    </source>
</evidence>
<protein>
    <submittedName>
        <fullName evidence="5">SdiA-regulated domain-containing protein</fullName>
    </submittedName>
</protein>
<dbReference type="Gene3D" id="2.130.10.10">
    <property type="entry name" value="YVTN repeat-like/Quinoprotein amine dehydrogenase"/>
    <property type="match status" value="1"/>
</dbReference>
<sequence length="284" mass="32265">MTKWAVGIIIAVLTLVGLVYYLHKENSYDFDESMKEYEIVQKWNLPNPLDEISGMVWMGNDRIACIQDEDGIIFIFDLNTSEIVAEYKFGGPGDYEGLTLLNDELWVAESNGKLFRVRDLNDPEKTQEFQTGFEYKNNIEGIAATEEGNILILPKDRNLNSTGDGLHDAIYLYDPVEDKLNKEPYLTINYDDEAFKVLPVTEPEDLIRPSDLKIHPNSGDIYVLGAQIPKLLILDNEGKIKKIYLLKPREFYQPEGICFSPSGRIFISNEAKGTDASILEVKLN</sequence>
<name>A0A9X2KYH1_9FLAO</name>
<evidence type="ECO:0000256" key="4">
    <source>
        <dbReference type="SAM" id="Phobius"/>
    </source>
</evidence>
<dbReference type="Proteomes" id="UP001155280">
    <property type="component" value="Unassembled WGS sequence"/>
</dbReference>
<dbReference type="SUPFAM" id="SSF75011">
    <property type="entry name" value="3-carboxy-cis,cis-mucoante lactonizing enzyme"/>
    <property type="match status" value="1"/>
</dbReference>
<keyword evidence="3 4" id="KW-0472">Membrane</keyword>
<evidence type="ECO:0000256" key="1">
    <source>
        <dbReference type="ARBA" id="ARBA00004236"/>
    </source>
</evidence>
<comment type="subcellular location">
    <subcellularLocation>
        <location evidence="1">Cell membrane</location>
    </subcellularLocation>
</comment>
<proteinExistence type="predicted"/>
<dbReference type="RefSeq" id="WP_241551160.1">
    <property type="nucleotide sequence ID" value="NZ_JANCNS010000002.1"/>
</dbReference>
<reference evidence="5" key="1">
    <citation type="submission" date="2022-07" db="EMBL/GenBank/DDBJ databases">
        <title>Gramela sediminis sp. nov., isolated from deep-sea sediment of the Indian Ocean.</title>
        <authorList>
            <person name="Shi H."/>
        </authorList>
    </citation>
    <scope>NUCLEOTIDE SEQUENCE</scope>
    <source>
        <strain evidence="5">GC03-9</strain>
    </source>
</reference>
<organism evidence="5 6">
    <name type="scientific">Christiangramia oceanisediminis</name>
    <dbReference type="NCBI Taxonomy" id="2920386"/>
    <lineage>
        <taxon>Bacteria</taxon>
        <taxon>Pseudomonadati</taxon>
        <taxon>Bacteroidota</taxon>
        <taxon>Flavobacteriia</taxon>
        <taxon>Flavobacteriales</taxon>
        <taxon>Flavobacteriaceae</taxon>
        <taxon>Christiangramia</taxon>
    </lineage>
</organism>
<evidence type="ECO:0000313" key="5">
    <source>
        <dbReference type="EMBL" id="MCP9200371.1"/>
    </source>
</evidence>
<dbReference type="EMBL" id="JANCNS010000002">
    <property type="protein sequence ID" value="MCP9200371.1"/>
    <property type="molecule type" value="Genomic_DNA"/>
</dbReference>
<dbReference type="AlphaFoldDB" id="A0A9X2KYH1"/>
<keyword evidence="6" id="KW-1185">Reference proteome</keyword>
<dbReference type="Pfam" id="PF06977">
    <property type="entry name" value="SdiA-regulated"/>
    <property type="match status" value="1"/>
</dbReference>
<keyword evidence="4" id="KW-1133">Transmembrane helix</keyword>
<keyword evidence="2" id="KW-1003">Cell membrane</keyword>
<dbReference type="InterPro" id="IPR009722">
    <property type="entry name" value="YjiK/CarP"/>
</dbReference>
<gene>
    <name evidence="5" type="ORF">MKO06_10650</name>
</gene>
<feature type="transmembrane region" description="Helical" evidence="4">
    <location>
        <begin position="6"/>
        <end position="23"/>
    </location>
</feature>
<accession>A0A9X2KYH1</accession>
<dbReference type="GO" id="GO:0005886">
    <property type="term" value="C:plasma membrane"/>
    <property type="evidence" value="ECO:0007669"/>
    <property type="project" value="UniProtKB-SubCell"/>
</dbReference>
<evidence type="ECO:0000313" key="6">
    <source>
        <dbReference type="Proteomes" id="UP001155280"/>
    </source>
</evidence>
<comment type="caution">
    <text evidence="5">The sequence shown here is derived from an EMBL/GenBank/DDBJ whole genome shotgun (WGS) entry which is preliminary data.</text>
</comment>
<dbReference type="InterPro" id="IPR015943">
    <property type="entry name" value="WD40/YVTN_repeat-like_dom_sf"/>
</dbReference>
<evidence type="ECO:0000256" key="2">
    <source>
        <dbReference type="ARBA" id="ARBA00022475"/>
    </source>
</evidence>